<dbReference type="Pfam" id="PF22513">
    <property type="entry name" value="FitA-like_RHH"/>
    <property type="match status" value="1"/>
</dbReference>
<evidence type="ECO:0000259" key="2">
    <source>
        <dbReference type="Pfam" id="PF22513"/>
    </source>
</evidence>
<sequence>MPSITIRNVPDDVHRAIRVRAAMHGRSAEAEIRDILEKAAKPEGRLKLGSLLTSIAREAGGLSDAEAEHFNQLRDKTPADPVSFE</sequence>
<reference evidence="4" key="1">
    <citation type="submission" date="2016-05" db="EMBL/GenBank/DDBJ databases">
        <authorList>
            <person name="Li Y."/>
        </authorList>
    </citation>
    <scope>NUCLEOTIDE SEQUENCE [LARGE SCALE GENOMIC DNA]</scope>
    <source>
        <strain evidence="4">YIC4027</strain>
    </source>
</reference>
<name>A0A1E3VF37_9HYPH</name>
<comment type="caution">
    <text evidence="3">The sequence shown here is derived from an EMBL/GenBank/DDBJ whole genome shotgun (WGS) entry which is preliminary data.</text>
</comment>
<gene>
    <name evidence="3" type="ORF">A8M32_06305</name>
</gene>
<dbReference type="Gene3D" id="1.10.1220.10">
    <property type="entry name" value="Met repressor-like"/>
    <property type="match status" value="1"/>
</dbReference>
<feature type="domain" description="Antitoxin FitA-like ribbon-helix-helix" evidence="2">
    <location>
        <begin position="2"/>
        <end position="40"/>
    </location>
</feature>
<evidence type="ECO:0000256" key="1">
    <source>
        <dbReference type="SAM" id="MobiDB-lite"/>
    </source>
</evidence>
<dbReference type="InterPro" id="IPR053853">
    <property type="entry name" value="FitA-like_RHH"/>
</dbReference>
<dbReference type="GO" id="GO:0006355">
    <property type="term" value="P:regulation of DNA-templated transcription"/>
    <property type="evidence" value="ECO:0007669"/>
    <property type="project" value="InterPro"/>
</dbReference>
<dbReference type="InterPro" id="IPR013321">
    <property type="entry name" value="Arc_rbn_hlx_hlx"/>
</dbReference>
<keyword evidence="4" id="KW-1185">Reference proteome</keyword>
<dbReference type="EMBL" id="LYBW01000048">
    <property type="protein sequence ID" value="ODR92188.1"/>
    <property type="molecule type" value="Genomic_DNA"/>
</dbReference>
<protein>
    <submittedName>
        <fullName evidence="3">Plasmid stability protein stbC</fullName>
    </submittedName>
</protein>
<feature type="compositionally biased region" description="Basic and acidic residues" evidence="1">
    <location>
        <begin position="66"/>
        <end position="78"/>
    </location>
</feature>
<dbReference type="SUPFAM" id="SSF47598">
    <property type="entry name" value="Ribbon-helix-helix"/>
    <property type="match status" value="1"/>
</dbReference>
<accession>A0A1E3VF37</accession>
<organism evidence="3 4">
    <name type="scientific">Sinorhizobium alkalisoli</name>
    <dbReference type="NCBI Taxonomy" id="1752398"/>
    <lineage>
        <taxon>Bacteria</taxon>
        <taxon>Pseudomonadati</taxon>
        <taxon>Pseudomonadota</taxon>
        <taxon>Alphaproteobacteria</taxon>
        <taxon>Hyphomicrobiales</taxon>
        <taxon>Rhizobiaceae</taxon>
        <taxon>Sinorhizobium/Ensifer group</taxon>
        <taxon>Sinorhizobium</taxon>
    </lineage>
</organism>
<proteinExistence type="predicted"/>
<dbReference type="OrthoDB" id="2389872at2"/>
<dbReference type="RefSeq" id="WP_069457564.1">
    <property type="nucleotide sequence ID" value="NZ_LYBW01000048.1"/>
</dbReference>
<feature type="region of interest" description="Disordered" evidence="1">
    <location>
        <begin position="66"/>
        <end position="85"/>
    </location>
</feature>
<evidence type="ECO:0000313" key="3">
    <source>
        <dbReference type="EMBL" id="ODR92188.1"/>
    </source>
</evidence>
<dbReference type="STRING" id="1752398.A8M32_06305"/>
<dbReference type="Proteomes" id="UP000094342">
    <property type="component" value="Unassembled WGS sequence"/>
</dbReference>
<evidence type="ECO:0000313" key="4">
    <source>
        <dbReference type="Proteomes" id="UP000094342"/>
    </source>
</evidence>
<dbReference type="AlphaFoldDB" id="A0A1E3VF37"/>
<dbReference type="InterPro" id="IPR010985">
    <property type="entry name" value="Ribbon_hlx_hlx"/>
</dbReference>